<dbReference type="RefSeq" id="WP_262566879.1">
    <property type="nucleotide sequence ID" value="NZ_JAPFCC010000001.1"/>
</dbReference>
<sequence>MSLQMKAFSFFRFIAKTLVPLFFSSLVFSDCIDPQLMIPKGPYSSKKCDENICYQAHFSYSPETDLLSAVFLEKTVTNKNGSIDKTMWHPIRNDSIKNDTSEQAIQTQELETELIELGTNNSDEAEVIDLSQIITNHNLSLNNACDYIDKGFTIDLKVFDVEHAGFMLLPPAEKLSTLQVSPVNDASLFTFYINSIAGASYPGRFMRSCSHQAYFKTSDILTAQCGSVKTIFPYFRYLLVDNLNAMNNNYDLKSVGGVLKVVKQDGLSVTAINTRSSIISLCESEDMDKINTNFGLFCDASSKYSTFLESLKKNNNYKVIIDDSTRDFAVIIKTHEIHSPAIMTGVSQCFKNHLNLDYYQHSNQLYCTPLATPASAANRAPEAGDESSITPTTDDSIPYTIIKKLVYAFIDLAMFFTSNHKSSTSQ</sequence>
<proteinExistence type="predicted"/>
<keyword evidence="3" id="KW-1185">Reference proteome</keyword>
<evidence type="ECO:0000256" key="1">
    <source>
        <dbReference type="SAM" id="SignalP"/>
    </source>
</evidence>
<keyword evidence="1" id="KW-0732">Signal</keyword>
<evidence type="ECO:0000313" key="3">
    <source>
        <dbReference type="Proteomes" id="UP001209854"/>
    </source>
</evidence>
<gene>
    <name evidence="2" type="ORF">NX722_04335</name>
</gene>
<dbReference type="EMBL" id="JAPFCC010000001">
    <property type="protein sequence ID" value="MCW7551881.1"/>
    <property type="molecule type" value="Genomic_DNA"/>
</dbReference>
<comment type="caution">
    <text evidence="2">The sequence shown here is derived from an EMBL/GenBank/DDBJ whole genome shotgun (WGS) entry which is preliminary data.</text>
</comment>
<feature type="chain" id="PRO_5046114337" evidence="1">
    <location>
        <begin position="30"/>
        <end position="426"/>
    </location>
</feature>
<evidence type="ECO:0000313" key="2">
    <source>
        <dbReference type="EMBL" id="MCW7551881.1"/>
    </source>
</evidence>
<name>A0ABT3MR86_9GAMM</name>
<organism evidence="2 3">
    <name type="scientific">Endozoicomonas gorgoniicola</name>
    <dbReference type="NCBI Taxonomy" id="1234144"/>
    <lineage>
        <taxon>Bacteria</taxon>
        <taxon>Pseudomonadati</taxon>
        <taxon>Pseudomonadota</taxon>
        <taxon>Gammaproteobacteria</taxon>
        <taxon>Oceanospirillales</taxon>
        <taxon>Endozoicomonadaceae</taxon>
        <taxon>Endozoicomonas</taxon>
    </lineage>
</organism>
<protein>
    <submittedName>
        <fullName evidence="2">Uncharacterized protein</fullName>
    </submittedName>
</protein>
<dbReference type="Proteomes" id="UP001209854">
    <property type="component" value="Unassembled WGS sequence"/>
</dbReference>
<accession>A0ABT3MR86</accession>
<reference evidence="2 3" key="1">
    <citation type="submission" date="2022-10" db="EMBL/GenBank/DDBJ databases">
        <title>High-quality genome sequences of two octocoral-associated bacteria, Endozoicomonas euniceicola EF212 and Endozoicomonas gorgoniicola PS125.</title>
        <authorList>
            <person name="Chiou Y.-J."/>
            <person name="Chen Y.-H."/>
        </authorList>
    </citation>
    <scope>NUCLEOTIDE SEQUENCE [LARGE SCALE GENOMIC DNA]</scope>
    <source>
        <strain evidence="2 3">PS125</strain>
    </source>
</reference>
<feature type="signal peptide" evidence="1">
    <location>
        <begin position="1"/>
        <end position="29"/>
    </location>
</feature>